<gene>
    <name evidence="5" type="ORF">SHALO_1672</name>
</gene>
<dbReference type="PATRIC" id="fig|1193502.14.peg.1698"/>
<dbReference type="Gene3D" id="1.10.287.950">
    <property type="entry name" value="Methyl-accepting chemotaxis protein"/>
    <property type="match status" value="1"/>
</dbReference>
<evidence type="ECO:0000256" key="2">
    <source>
        <dbReference type="ARBA" id="ARBA00029447"/>
    </source>
</evidence>
<dbReference type="PRINTS" id="PR00260">
    <property type="entry name" value="CHEMTRNSDUCR"/>
</dbReference>
<dbReference type="InterPro" id="IPR019494">
    <property type="entry name" value="FIST_C"/>
</dbReference>
<dbReference type="InterPro" id="IPR004089">
    <property type="entry name" value="MCPsignal_dom"/>
</dbReference>
<dbReference type="EMBL" id="CP017111">
    <property type="protein sequence ID" value="AOO65443.1"/>
    <property type="molecule type" value="Genomic_DNA"/>
</dbReference>
<evidence type="ECO:0000259" key="4">
    <source>
        <dbReference type="PROSITE" id="PS50111"/>
    </source>
</evidence>
<dbReference type="Pfam" id="PF10442">
    <property type="entry name" value="FIST_C"/>
    <property type="match status" value="1"/>
</dbReference>
<dbReference type="GO" id="GO:0016020">
    <property type="term" value="C:membrane"/>
    <property type="evidence" value="ECO:0007669"/>
    <property type="project" value="InterPro"/>
</dbReference>
<protein>
    <submittedName>
        <fullName evidence="5">Methyl-accepting chemotaxis protein</fullName>
    </submittedName>
</protein>
<dbReference type="AlphaFoldDB" id="A0A1D7TKB9"/>
<evidence type="ECO:0000256" key="1">
    <source>
        <dbReference type="ARBA" id="ARBA00023224"/>
    </source>
</evidence>
<organism evidence="5 6">
    <name type="scientific">Sulfurospirillum halorespirans DSM 13726</name>
    <dbReference type="NCBI Taxonomy" id="1193502"/>
    <lineage>
        <taxon>Bacteria</taxon>
        <taxon>Pseudomonadati</taxon>
        <taxon>Campylobacterota</taxon>
        <taxon>Epsilonproteobacteria</taxon>
        <taxon>Campylobacterales</taxon>
        <taxon>Sulfurospirillaceae</taxon>
        <taxon>Sulfurospirillum</taxon>
    </lineage>
</organism>
<dbReference type="SMART" id="SM00897">
    <property type="entry name" value="FIST"/>
    <property type="match status" value="1"/>
</dbReference>
<keyword evidence="1 3" id="KW-0807">Transducer</keyword>
<dbReference type="PANTHER" id="PTHR32089:SF112">
    <property type="entry name" value="LYSOZYME-LIKE PROTEIN-RELATED"/>
    <property type="match status" value="1"/>
</dbReference>
<accession>A0A1D7TKB9</accession>
<proteinExistence type="inferred from homology"/>
<dbReference type="STRING" id="1193502.SHALO_1672"/>
<dbReference type="SMART" id="SM01204">
    <property type="entry name" value="FIST_C"/>
    <property type="match status" value="1"/>
</dbReference>
<dbReference type="Pfam" id="PF00015">
    <property type="entry name" value="MCPsignal"/>
    <property type="match status" value="1"/>
</dbReference>
<dbReference type="SMART" id="SM00283">
    <property type="entry name" value="MA"/>
    <property type="match status" value="1"/>
</dbReference>
<comment type="similarity">
    <text evidence="2">Belongs to the methyl-accepting chemotaxis (MCP) protein family.</text>
</comment>
<dbReference type="InterPro" id="IPR013702">
    <property type="entry name" value="FIST_domain_N"/>
</dbReference>
<dbReference type="GO" id="GO:0004888">
    <property type="term" value="F:transmembrane signaling receptor activity"/>
    <property type="evidence" value="ECO:0007669"/>
    <property type="project" value="InterPro"/>
</dbReference>
<evidence type="ECO:0000313" key="5">
    <source>
        <dbReference type="EMBL" id="AOO65443.1"/>
    </source>
</evidence>
<dbReference type="InterPro" id="IPR004090">
    <property type="entry name" value="Chemotax_Me-accpt_rcpt"/>
</dbReference>
<dbReference type="GO" id="GO:0007165">
    <property type="term" value="P:signal transduction"/>
    <property type="evidence" value="ECO:0007669"/>
    <property type="project" value="UniProtKB-KW"/>
</dbReference>
<reference evidence="6" key="1">
    <citation type="submission" date="2016-08" db="EMBL/GenBank/DDBJ databases">
        <title>Complete genome sequence of the organohalide-respiring Epsilonproteobacterium Sulfurospirillum halorespirans.</title>
        <authorList>
            <person name="Goris T."/>
            <person name="Zimmermann J."/>
            <person name="Schenz B."/>
            <person name="Lemos M."/>
            <person name="Hackermueller J."/>
            <person name="Diekert G."/>
        </authorList>
    </citation>
    <scope>NUCLEOTIDE SEQUENCE [LARGE SCALE GENOMIC DNA]</scope>
    <source>
        <strain>DSM 13726</strain>
        <strain evidence="6">PCE-M2</strain>
    </source>
</reference>
<feature type="domain" description="Methyl-accepting transducer" evidence="4">
    <location>
        <begin position="517"/>
        <end position="661"/>
    </location>
</feature>
<dbReference type="PROSITE" id="PS50111">
    <property type="entry name" value="CHEMOTAXIS_TRANSDUC_2"/>
    <property type="match status" value="1"/>
</dbReference>
<keyword evidence="6" id="KW-1185">Reference proteome</keyword>
<evidence type="ECO:0000256" key="3">
    <source>
        <dbReference type="PROSITE-ProRule" id="PRU00284"/>
    </source>
</evidence>
<dbReference type="PANTHER" id="PTHR32089">
    <property type="entry name" value="METHYL-ACCEPTING CHEMOTAXIS PROTEIN MCPB"/>
    <property type="match status" value="1"/>
</dbReference>
<dbReference type="GO" id="GO:0006935">
    <property type="term" value="P:chemotaxis"/>
    <property type="evidence" value="ECO:0007669"/>
    <property type="project" value="InterPro"/>
</dbReference>
<dbReference type="Proteomes" id="UP000094609">
    <property type="component" value="Chromosome"/>
</dbReference>
<dbReference type="KEGG" id="shal:SHALO_1672"/>
<evidence type="ECO:0000313" key="6">
    <source>
        <dbReference type="Proteomes" id="UP000094609"/>
    </source>
</evidence>
<dbReference type="Pfam" id="PF08495">
    <property type="entry name" value="FIST"/>
    <property type="match status" value="1"/>
</dbReference>
<dbReference type="SUPFAM" id="SSF58104">
    <property type="entry name" value="Methyl-accepting chemotaxis protein (MCP) signaling domain"/>
    <property type="match status" value="1"/>
</dbReference>
<name>A0A1D7TKB9_9BACT</name>
<sequence length="666" mass="73115">MFSFFRSSEQTAFNASSTGHVIVTLSLQEQSISTAFKTILFKPKVVLGFVSPSLDFNAIASKLKQALPPEAMLILSTTAGELCSLHGETPLPSLYSSASAGEGDNIVLMLFSPEIISDVYVASIPLKSEDMATSGKTAAQRSALIAEEVKKVRVPFKMRSDDTLGYTLIDGLSASESFFMEAVYHVAKFPCLLIGGSAGGKLDFQNTYIYDGTRTLRHHAVVTFMKLTPQYRFGVFKSQNFRKTSISFTVLDANPITRTVRAFLDRSTNMSVGGISALTTHFRCSASELNAKLANYTFGIEIDGEIYIRSIASLDVPNETIHFYCDIEAGEELLLLEKTDFVQTTNYDFAQFCHNKPKAIGAIFNDCILRRLCNTREINQLSVFNEIPVAGFSTFGELLGVNVNQTLTAIFFYQIEGANFEDDYVDNFVQKYAGFKSYFLLRKINRQNMVDTINKAMLAQMKESMPVIETMGETLQNAVSAIDAIETQLSSVEKEFVVFASSMEKGSVDNANLLHEVENLTNNVRDIRVVLSVISDIADQTNLLALNAAIEAARAGEHGRGFAVVADEVRKLAERTQKSLSETNVSVSTIIQAVENISKTMSSVSGGLLEVSSKSNALSSDMENLAEKSQIISKELRSQSQLTDGLKAELGKLSVYEKTLSILNSH</sequence>